<accession>D9ST19</accession>
<dbReference type="STRING" id="573061.Clocel_2989"/>
<dbReference type="HOGENOM" id="CLU_001265_60_4_9"/>
<dbReference type="AlphaFoldDB" id="D9ST19"/>
<keyword evidence="4 7" id="KW-0812">Transmembrane</keyword>
<evidence type="ECO:0000313" key="9">
    <source>
        <dbReference type="EMBL" id="ADL52681.1"/>
    </source>
</evidence>
<dbReference type="InterPro" id="IPR011701">
    <property type="entry name" value="MFS"/>
</dbReference>
<evidence type="ECO:0000256" key="3">
    <source>
        <dbReference type="ARBA" id="ARBA00022475"/>
    </source>
</evidence>
<dbReference type="OrthoDB" id="9793283at2"/>
<dbReference type="GO" id="GO:0022857">
    <property type="term" value="F:transmembrane transporter activity"/>
    <property type="evidence" value="ECO:0007669"/>
    <property type="project" value="InterPro"/>
</dbReference>
<keyword evidence="3" id="KW-1003">Cell membrane</keyword>
<comment type="subcellular location">
    <subcellularLocation>
        <location evidence="1">Cell membrane</location>
        <topology evidence="1">Multi-pass membrane protein</topology>
    </subcellularLocation>
</comment>
<evidence type="ECO:0000313" key="10">
    <source>
        <dbReference type="Proteomes" id="UP000002730"/>
    </source>
</evidence>
<dbReference type="Pfam" id="PF07690">
    <property type="entry name" value="MFS_1"/>
    <property type="match status" value="1"/>
</dbReference>
<dbReference type="SUPFAM" id="SSF103473">
    <property type="entry name" value="MFS general substrate transporter"/>
    <property type="match status" value="1"/>
</dbReference>
<feature type="transmembrane region" description="Helical" evidence="7">
    <location>
        <begin position="81"/>
        <end position="101"/>
    </location>
</feature>
<dbReference type="InterPro" id="IPR050171">
    <property type="entry name" value="MFS_Transporters"/>
</dbReference>
<dbReference type="eggNOG" id="COG2814">
    <property type="taxonomic scope" value="Bacteria"/>
</dbReference>
<name>D9ST19_CLOC7</name>
<dbReference type="PROSITE" id="PS00216">
    <property type="entry name" value="SUGAR_TRANSPORT_1"/>
    <property type="match status" value="1"/>
</dbReference>
<dbReference type="InterPro" id="IPR036259">
    <property type="entry name" value="MFS_trans_sf"/>
</dbReference>
<keyword evidence="6 7" id="KW-0472">Membrane</keyword>
<keyword evidence="5 7" id="KW-1133">Transmembrane helix</keyword>
<feature type="transmembrane region" description="Helical" evidence="7">
    <location>
        <begin position="52"/>
        <end position="69"/>
    </location>
</feature>
<dbReference type="PANTHER" id="PTHR23517">
    <property type="entry name" value="RESISTANCE PROTEIN MDTM, PUTATIVE-RELATED-RELATED"/>
    <property type="match status" value="1"/>
</dbReference>
<evidence type="ECO:0000256" key="6">
    <source>
        <dbReference type="ARBA" id="ARBA00023136"/>
    </source>
</evidence>
<dbReference type="RefSeq" id="WP_010075777.1">
    <property type="nucleotide sequence ID" value="NC_014393.1"/>
</dbReference>
<evidence type="ECO:0000256" key="1">
    <source>
        <dbReference type="ARBA" id="ARBA00004651"/>
    </source>
</evidence>
<keyword evidence="2" id="KW-0813">Transport</keyword>
<dbReference type="EMBL" id="CP002160">
    <property type="protein sequence ID" value="ADL52681.1"/>
    <property type="molecule type" value="Genomic_DNA"/>
</dbReference>
<evidence type="ECO:0000256" key="7">
    <source>
        <dbReference type="SAM" id="Phobius"/>
    </source>
</evidence>
<gene>
    <name evidence="9" type="ordered locus">Clocel_2989</name>
</gene>
<dbReference type="PANTHER" id="PTHR23517:SF3">
    <property type="entry name" value="INTEGRAL MEMBRANE TRANSPORT PROTEIN"/>
    <property type="match status" value="1"/>
</dbReference>
<evidence type="ECO:0000256" key="5">
    <source>
        <dbReference type="ARBA" id="ARBA00022989"/>
    </source>
</evidence>
<feature type="transmembrane region" description="Helical" evidence="7">
    <location>
        <begin position="315"/>
        <end position="333"/>
    </location>
</feature>
<evidence type="ECO:0000256" key="2">
    <source>
        <dbReference type="ARBA" id="ARBA00022448"/>
    </source>
</evidence>
<dbReference type="Proteomes" id="UP000002730">
    <property type="component" value="Chromosome"/>
</dbReference>
<dbReference type="Gene3D" id="1.20.1250.20">
    <property type="entry name" value="MFS general substrate transporter like domains"/>
    <property type="match status" value="1"/>
</dbReference>
<feature type="transmembrane region" description="Helical" evidence="7">
    <location>
        <begin position="382"/>
        <end position="404"/>
    </location>
</feature>
<dbReference type="PROSITE" id="PS50850">
    <property type="entry name" value="MFS"/>
    <property type="match status" value="1"/>
</dbReference>
<feature type="transmembrane region" description="Helical" evidence="7">
    <location>
        <begin position="264"/>
        <end position="284"/>
    </location>
</feature>
<dbReference type="KEGG" id="ccb:Clocel_2989"/>
<feature type="transmembrane region" description="Helical" evidence="7">
    <location>
        <begin position="140"/>
        <end position="163"/>
    </location>
</feature>
<dbReference type="GO" id="GO:0005886">
    <property type="term" value="C:plasma membrane"/>
    <property type="evidence" value="ECO:0007669"/>
    <property type="project" value="UniProtKB-SubCell"/>
</dbReference>
<feature type="domain" description="Major facilitator superfamily (MFS) profile" evidence="8">
    <location>
        <begin position="16"/>
        <end position="406"/>
    </location>
</feature>
<dbReference type="InterPro" id="IPR020846">
    <property type="entry name" value="MFS_dom"/>
</dbReference>
<feature type="transmembrane region" description="Helical" evidence="7">
    <location>
        <begin position="169"/>
        <end position="189"/>
    </location>
</feature>
<sequence>MDLKKIITYYKNLPREVYILFVANVINKLGHFVLPFLTIFLTRNLNLPPDKVGLFITFGGFFYIPGSLLGGKLSDKYGRKLTFCIGQILAAASFIPCIIQPNSIISAMFLICYAFFSAMAEPASTAMIMDFTNRDNRNEIYSFMYMGSNFGLALGPLLAGFLYNTHIRLFFSFDAITTLLFAFVVMAFIGEPMNDEKLKAKKQEPEHHDEAVEEAGFVIALLRRPALLLFASVFMLFSFVHSQYTFTLPLQVNENFGDFGTQFYGYIMATNAVVIVAMSTVISAKTKKNSATINSCLGGVFFLIGFGMLYFVHNFYYYIISTIIWSIGEILVYTNQAVYIANNTPISHRGRFTAILPLITGAGRGVSPFIMGHLISASSIRVAWLFIAIIVAVGIVFMYILNALDIQRKRLEKSLM</sequence>
<proteinExistence type="predicted"/>
<feature type="transmembrane region" description="Helical" evidence="7">
    <location>
        <begin position="354"/>
        <end position="376"/>
    </location>
</feature>
<feature type="transmembrane region" description="Helical" evidence="7">
    <location>
        <begin position="21"/>
        <end position="40"/>
    </location>
</feature>
<feature type="transmembrane region" description="Helical" evidence="7">
    <location>
        <begin position="291"/>
        <end position="309"/>
    </location>
</feature>
<feature type="transmembrane region" description="Helical" evidence="7">
    <location>
        <begin position="226"/>
        <end position="244"/>
    </location>
</feature>
<organism evidence="9 10">
    <name type="scientific">Clostridium cellulovorans (strain ATCC 35296 / DSM 3052 / OCM 3 / 743B)</name>
    <dbReference type="NCBI Taxonomy" id="573061"/>
    <lineage>
        <taxon>Bacteria</taxon>
        <taxon>Bacillati</taxon>
        <taxon>Bacillota</taxon>
        <taxon>Clostridia</taxon>
        <taxon>Eubacteriales</taxon>
        <taxon>Clostridiaceae</taxon>
        <taxon>Clostridium</taxon>
    </lineage>
</organism>
<evidence type="ECO:0000256" key="4">
    <source>
        <dbReference type="ARBA" id="ARBA00022692"/>
    </source>
</evidence>
<reference evidence="9 10" key="1">
    <citation type="submission" date="2010-08" db="EMBL/GenBank/DDBJ databases">
        <title>Complete sequence of Clostridium cellulovorans 743B.</title>
        <authorList>
            <consortium name="US DOE Joint Genome Institute"/>
            <person name="Lucas S."/>
            <person name="Copeland A."/>
            <person name="Lapidus A."/>
            <person name="Cheng J.-F."/>
            <person name="Bruce D."/>
            <person name="Goodwin L."/>
            <person name="Pitluck S."/>
            <person name="Chertkov O."/>
            <person name="Detter J.C."/>
            <person name="Han C."/>
            <person name="Tapia R."/>
            <person name="Land M."/>
            <person name="Hauser L."/>
            <person name="Chang Y.-J."/>
            <person name="Jeffries C."/>
            <person name="Kyrpides N."/>
            <person name="Ivanova N."/>
            <person name="Mikhailova N."/>
            <person name="Hemme C.L."/>
            <person name="Woyke T."/>
        </authorList>
    </citation>
    <scope>NUCLEOTIDE SEQUENCE [LARGE SCALE GENOMIC DNA]</scope>
    <source>
        <strain evidence="10">ATCC 35296 / DSM 3052 / OCM 3 / 743B</strain>
    </source>
</reference>
<keyword evidence="10" id="KW-1185">Reference proteome</keyword>
<protein>
    <submittedName>
        <fullName evidence="9">Major facilitator superfamily MFS_1</fullName>
    </submittedName>
</protein>
<evidence type="ECO:0000259" key="8">
    <source>
        <dbReference type="PROSITE" id="PS50850"/>
    </source>
</evidence>
<feature type="transmembrane region" description="Helical" evidence="7">
    <location>
        <begin position="107"/>
        <end position="128"/>
    </location>
</feature>
<dbReference type="InterPro" id="IPR005829">
    <property type="entry name" value="Sugar_transporter_CS"/>
</dbReference>